<feature type="region of interest" description="Disordered" evidence="1">
    <location>
        <begin position="1"/>
        <end position="48"/>
    </location>
</feature>
<dbReference type="Pfam" id="PF00538">
    <property type="entry name" value="Linker_histone"/>
    <property type="match status" value="1"/>
</dbReference>
<feature type="domain" description="H15" evidence="2">
    <location>
        <begin position="46"/>
        <end position="119"/>
    </location>
</feature>
<feature type="compositionally biased region" description="Basic and acidic residues" evidence="1">
    <location>
        <begin position="114"/>
        <end position="134"/>
    </location>
</feature>
<dbReference type="CDD" id="cd00073">
    <property type="entry name" value="H15"/>
    <property type="match status" value="1"/>
</dbReference>
<reference evidence="4" key="1">
    <citation type="submission" date="2025-08" db="UniProtKB">
        <authorList>
            <consortium name="RefSeq"/>
        </authorList>
    </citation>
    <scope>IDENTIFICATION</scope>
    <source>
        <tissue evidence="4">White muscle</tissue>
    </source>
</reference>
<accession>A0A8U0PB64</accession>
<dbReference type="SMART" id="SM00526">
    <property type="entry name" value="H15"/>
    <property type="match status" value="1"/>
</dbReference>
<keyword evidence="3" id="KW-1185">Reference proteome</keyword>
<proteinExistence type="predicted"/>
<dbReference type="PROSITE" id="PS51504">
    <property type="entry name" value="H15"/>
    <property type="match status" value="1"/>
</dbReference>
<feature type="region of interest" description="Disordered" evidence="1">
    <location>
        <begin position="112"/>
        <end position="222"/>
    </location>
</feature>
<protein>
    <submittedName>
        <fullName evidence="4">Protein B4-like</fullName>
    </submittedName>
</protein>
<dbReference type="AlphaFoldDB" id="A0A8U0PB64"/>
<dbReference type="InterPro" id="IPR036390">
    <property type="entry name" value="WH_DNA-bd_sf"/>
</dbReference>
<dbReference type="SUPFAM" id="SSF46785">
    <property type="entry name" value="Winged helix' DNA-binding domain"/>
    <property type="match status" value="1"/>
</dbReference>
<dbReference type="KEGG" id="snh:120021779"/>
<dbReference type="Proteomes" id="UP000808372">
    <property type="component" value="Chromosome 2"/>
</dbReference>
<dbReference type="GO" id="GO:0003677">
    <property type="term" value="F:DNA binding"/>
    <property type="evidence" value="ECO:0007669"/>
    <property type="project" value="InterPro"/>
</dbReference>
<dbReference type="GO" id="GO:0006334">
    <property type="term" value="P:nucleosome assembly"/>
    <property type="evidence" value="ECO:0007669"/>
    <property type="project" value="InterPro"/>
</dbReference>
<feature type="compositionally biased region" description="Basic and acidic residues" evidence="1">
    <location>
        <begin position="164"/>
        <end position="178"/>
    </location>
</feature>
<dbReference type="Gene3D" id="1.10.10.10">
    <property type="entry name" value="Winged helix-like DNA-binding domain superfamily/Winged helix DNA-binding domain"/>
    <property type="match status" value="1"/>
</dbReference>
<evidence type="ECO:0000256" key="1">
    <source>
        <dbReference type="SAM" id="MobiDB-lite"/>
    </source>
</evidence>
<dbReference type="InterPro" id="IPR036388">
    <property type="entry name" value="WH-like_DNA-bd_sf"/>
</dbReference>
<gene>
    <name evidence="4" type="primary">LOC120021779</name>
</gene>
<dbReference type="InterPro" id="IPR005818">
    <property type="entry name" value="Histone_H1/H5_H15"/>
</dbReference>
<evidence type="ECO:0000313" key="4">
    <source>
        <dbReference type="RefSeq" id="XP_038821560.1"/>
    </source>
</evidence>
<name>A0A8U0PB64_SALNM</name>
<evidence type="ECO:0000313" key="3">
    <source>
        <dbReference type="Proteomes" id="UP000808372"/>
    </source>
</evidence>
<feature type="compositionally biased region" description="Basic and acidic residues" evidence="1">
    <location>
        <begin position="19"/>
        <end position="32"/>
    </location>
</feature>
<dbReference type="RefSeq" id="XP_038821560.1">
    <property type="nucleotide sequence ID" value="XM_038965632.1"/>
</dbReference>
<evidence type="ECO:0000259" key="2">
    <source>
        <dbReference type="PROSITE" id="PS51504"/>
    </source>
</evidence>
<organism evidence="3 4">
    <name type="scientific">Salvelinus namaycush</name>
    <name type="common">Lake trout</name>
    <name type="synonym">Salmo namaycush</name>
    <dbReference type="NCBI Taxonomy" id="8040"/>
    <lineage>
        <taxon>Eukaryota</taxon>
        <taxon>Metazoa</taxon>
        <taxon>Chordata</taxon>
        <taxon>Craniata</taxon>
        <taxon>Vertebrata</taxon>
        <taxon>Euteleostomi</taxon>
        <taxon>Actinopterygii</taxon>
        <taxon>Neopterygii</taxon>
        <taxon>Teleostei</taxon>
        <taxon>Protacanthopterygii</taxon>
        <taxon>Salmoniformes</taxon>
        <taxon>Salmonidae</taxon>
        <taxon>Salmoninae</taxon>
        <taxon>Salvelinus</taxon>
    </lineage>
</organism>
<feature type="compositionally biased region" description="Acidic residues" evidence="1">
    <location>
        <begin position="151"/>
        <end position="162"/>
    </location>
</feature>
<sequence>MPPKKKAAAAEEVTSSSDVPKKYEKVSGKAKPESSNAPAVARRTPLHPPTMVIVNEALKELDSRKGVSSQAIRGFITEKYPSVDLVRLKYMIRKTLKKGFEGVQGRFRLAVRGRIKEPKPKATENTDPNVEKAPKAAKVGAKKTKDKEASQVEEDNGEEGTAEDQPKAQKTTKGEGAAKKGAKAKAFQKPAKGDEGDTAAPEAKTTGKRGKGGSSRISVGGS</sequence>
<dbReference type="GeneID" id="120021779"/>
<dbReference type="GO" id="GO:0000786">
    <property type="term" value="C:nucleosome"/>
    <property type="evidence" value="ECO:0007669"/>
    <property type="project" value="InterPro"/>
</dbReference>